<sequence length="328" mass="38611">MAETDISNIIKRLEEFNNLLHKGIGEEEKVENLFNLVSSDFSTVNLNFTLNKLYRNYNVFKSYKDILNNDLYCMYLNNWLNKERNKYMGSQGNPSENTFTSKVLENNETAAKKSHQENFPCALDIKKYSQSIIKVRDILHNLCGIRNNFNKKLSILKNKDECFEFYKYMYKNINSILAEIANSNDNDIRELNDIIKKFKCNGSGIHNIFTEIPCEYERLSEKSTKRDCKGEHCNLEITENEDYNCNCTYNDIFVSIFFSILGTFLLRFVLYKFSPIGSWLSRQKEREKQIRKNLDDESFHEYLEDASSPTQGTTENIPYHMPYHTLKN</sequence>
<dbReference type="EMBL" id="FLRD01001914">
    <property type="protein sequence ID" value="SBT58577.1"/>
    <property type="molecule type" value="Genomic_DNA"/>
</dbReference>
<reference evidence="3" key="1">
    <citation type="submission" date="2016-05" db="EMBL/GenBank/DDBJ databases">
        <authorList>
            <person name="Naeem Raeece"/>
        </authorList>
    </citation>
    <scope>NUCLEOTIDE SEQUENCE [LARGE SCALE GENOMIC DNA]</scope>
</reference>
<dbReference type="AlphaFoldDB" id="A0A1A9APH2"/>
<evidence type="ECO:0000256" key="1">
    <source>
        <dbReference type="SAM" id="Phobius"/>
    </source>
</evidence>
<evidence type="ECO:0000313" key="2">
    <source>
        <dbReference type="EMBL" id="SBT58577.1"/>
    </source>
</evidence>
<gene>
    <name evidence="2" type="ORF">POVWA1_088760</name>
</gene>
<evidence type="ECO:0000313" key="3">
    <source>
        <dbReference type="Proteomes" id="UP000078555"/>
    </source>
</evidence>
<dbReference type="Proteomes" id="UP000078555">
    <property type="component" value="Unassembled WGS sequence"/>
</dbReference>
<accession>A0A1A9APH2</accession>
<protein>
    <submittedName>
        <fullName evidence="2">PIR Superfamily Protein</fullName>
    </submittedName>
</protein>
<proteinExistence type="predicted"/>
<organism evidence="2 3">
    <name type="scientific">Plasmodium ovale wallikeri</name>
    <dbReference type="NCBI Taxonomy" id="864142"/>
    <lineage>
        <taxon>Eukaryota</taxon>
        <taxon>Sar</taxon>
        <taxon>Alveolata</taxon>
        <taxon>Apicomplexa</taxon>
        <taxon>Aconoidasida</taxon>
        <taxon>Haemosporida</taxon>
        <taxon>Plasmodiidae</taxon>
        <taxon>Plasmodium</taxon>
        <taxon>Plasmodium (Plasmodium)</taxon>
    </lineage>
</organism>
<name>A0A1A9APH2_PLAOA</name>
<keyword evidence="3" id="KW-1185">Reference proteome</keyword>
<feature type="transmembrane region" description="Helical" evidence="1">
    <location>
        <begin position="252"/>
        <end position="270"/>
    </location>
</feature>
<keyword evidence="1" id="KW-1133">Transmembrane helix</keyword>
<keyword evidence="1" id="KW-0472">Membrane</keyword>
<keyword evidence="1" id="KW-0812">Transmembrane</keyword>